<name>A0ABT6QUC7_9PSED</name>
<dbReference type="Proteomes" id="UP001159100">
    <property type="component" value="Unassembled WGS sequence"/>
</dbReference>
<evidence type="ECO:0000313" key="1">
    <source>
        <dbReference type="EMBL" id="MDI2594336.1"/>
    </source>
</evidence>
<keyword evidence="2" id="KW-1185">Reference proteome</keyword>
<protein>
    <submittedName>
        <fullName evidence="1">DUF2586 domain-containing protein</fullName>
    </submittedName>
</protein>
<comment type="caution">
    <text evidence="1">The sequence shown here is derived from an EMBL/GenBank/DDBJ whole genome shotgun (WGS) entry which is preliminary data.</text>
</comment>
<dbReference type="InterPro" id="IPR019694">
    <property type="entry name" value="Phage_HP1_Orf23"/>
</dbReference>
<organism evidence="1 2">
    <name type="scientific">Pseudomonas fungipugnans</name>
    <dbReference type="NCBI Taxonomy" id="3024217"/>
    <lineage>
        <taxon>Bacteria</taxon>
        <taxon>Pseudomonadati</taxon>
        <taxon>Pseudomonadota</taxon>
        <taxon>Gammaproteobacteria</taxon>
        <taxon>Pseudomonadales</taxon>
        <taxon>Pseudomonadaceae</taxon>
        <taxon>Pseudomonas</taxon>
    </lineage>
</organism>
<accession>A0ABT6QUC7</accession>
<sequence>MALGKVSVNNLNLGQGAVTEIERYFLFIGPGPKTSPKNIGKLITLNTDSDLDAALGVGVSDLKTQITAARLNGGDRWACVAAPIGAEGDWQTALEKSQQQGFSVEAVVITQPVVKGDELSAMHDAAVSLSNVYGRRVFVMAATASPTPLQTWAEYLLDQKAITADLAAPRVLAVPQLHGNDLGVLAGRLANAAVSIADSPMRVATGAVLGLGSVPVDKDSIPLPSSIRAELDKARLSVSQTYPDYPGVYWGDGNLLDTPASDYQVIEYLRLADKAARLVRPLLIRRVADRRLNNTPNSMAVNINALMAPLRRMAKSVKFAGEVFPGEIESPKDGDIVLVWKSKTAVEAYIKLKPHNCPKDLTANIALDLSNDDSE</sequence>
<dbReference type="Pfam" id="PF10758">
    <property type="entry name" value="DUF2586"/>
    <property type="match status" value="1"/>
</dbReference>
<reference evidence="1 2" key="1">
    <citation type="submission" date="2023-02" db="EMBL/GenBank/DDBJ databases">
        <title>Pseudomonas chrutzelriedensis sp. nov., a potently antifungal strain isolated from moss.</title>
        <authorList>
            <person name="Schnyder A."/>
            <person name="Kalawong R."/>
            <person name="Eberl L."/>
            <person name="Agnoli K."/>
        </authorList>
    </citation>
    <scope>NUCLEOTIDE SEQUENCE [LARGE SCALE GENOMIC DNA]</scope>
    <source>
        <strain evidence="1 2">681</strain>
    </source>
</reference>
<proteinExistence type="predicted"/>
<gene>
    <name evidence="1" type="ORF">POF45_23300</name>
</gene>
<evidence type="ECO:0000313" key="2">
    <source>
        <dbReference type="Proteomes" id="UP001159100"/>
    </source>
</evidence>
<dbReference type="RefSeq" id="WP_282316875.1">
    <property type="nucleotide sequence ID" value="NZ_JARBWL010000002.1"/>
</dbReference>
<dbReference type="EMBL" id="JARBWL010000002">
    <property type="protein sequence ID" value="MDI2594336.1"/>
    <property type="molecule type" value="Genomic_DNA"/>
</dbReference>